<feature type="transmembrane region" description="Helical" evidence="1">
    <location>
        <begin position="20"/>
        <end position="38"/>
    </location>
</feature>
<organism evidence="2 3">
    <name type="scientific">Nesterenkonia xinjiangensis</name>
    <dbReference type="NCBI Taxonomy" id="225327"/>
    <lineage>
        <taxon>Bacteria</taxon>
        <taxon>Bacillati</taxon>
        <taxon>Actinomycetota</taxon>
        <taxon>Actinomycetes</taxon>
        <taxon>Micrococcales</taxon>
        <taxon>Micrococcaceae</taxon>
        <taxon>Nesterenkonia</taxon>
    </lineage>
</organism>
<comment type="caution">
    <text evidence="2">The sequence shown here is derived from an EMBL/GenBank/DDBJ whole genome shotgun (WGS) entry which is preliminary data.</text>
</comment>
<keyword evidence="1" id="KW-0812">Transmembrane</keyword>
<keyword evidence="1" id="KW-1133">Transmembrane helix</keyword>
<name>A0A7Z0K974_9MICC</name>
<proteinExistence type="predicted"/>
<protein>
    <submittedName>
        <fullName evidence="2">Putative ribosomally synthesized peptide with SipW-like signal peptide</fullName>
    </submittedName>
</protein>
<evidence type="ECO:0000256" key="1">
    <source>
        <dbReference type="SAM" id="Phobius"/>
    </source>
</evidence>
<dbReference type="Proteomes" id="UP000535437">
    <property type="component" value="Unassembled WGS sequence"/>
</dbReference>
<dbReference type="AlphaFoldDB" id="A0A7Z0K974"/>
<evidence type="ECO:0000313" key="2">
    <source>
        <dbReference type="EMBL" id="NYJ78396.1"/>
    </source>
</evidence>
<dbReference type="InterPro" id="IPR023833">
    <property type="entry name" value="Signal_pept_SipW-depend-type"/>
</dbReference>
<keyword evidence="1" id="KW-0472">Membrane</keyword>
<reference evidence="2 3" key="1">
    <citation type="submission" date="2020-07" db="EMBL/GenBank/DDBJ databases">
        <title>Sequencing the genomes of 1000 actinobacteria strains.</title>
        <authorList>
            <person name="Klenk H.-P."/>
        </authorList>
    </citation>
    <scope>NUCLEOTIDE SEQUENCE [LARGE SCALE GENOMIC DNA]</scope>
    <source>
        <strain evidence="2 3">DSM 15475</strain>
    </source>
</reference>
<gene>
    <name evidence="2" type="ORF">HNR09_001807</name>
</gene>
<keyword evidence="3" id="KW-1185">Reference proteome</keyword>
<dbReference type="EMBL" id="JACCFY010000001">
    <property type="protein sequence ID" value="NYJ78396.1"/>
    <property type="molecule type" value="Genomic_DNA"/>
</dbReference>
<dbReference type="RefSeq" id="WP_179541743.1">
    <property type="nucleotide sequence ID" value="NZ_BAAALL010000005.1"/>
</dbReference>
<sequence length="210" mass="21577">MTENRTPEQKTTRRRKVQAVLAGGLVLGVGAAVTLAAWNDSEFAEGLFGSASFNLEGSTDGSDYDEHDTAAEAAQLTFAADNMTPGQTVYAPFYVRLDADTTINGTVEASDGIGVVSSSGENADHMSYEVYADPDNCNAADASSGTSVASGADLSTGIGSTTTFDLTAGDGAAGTPVLLCFEVSASDDDFVQADTTEVIWEVTATSVDTP</sequence>
<evidence type="ECO:0000313" key="3">
    <source>
        <dbReference type="Proteomes" id="UP000535437"/>
    </source>
</evidence>
<accession>A0A7Z0K974</accession>
<dbReference type="NCBIfam" id="TIGR04088">
    <property type="entry name" value="cognate_SipW"/>
    <property type="match status" value="1"/>
</dbReference>